<evidence type="ECO:0000313" key="1">
    <source>
        <dbReference type="EMBL" id="CAD7621441.1"/>
    </source>
</evidence>
<name>A0A7R9KEK0_9ACAR</name>
<evidence type="ECO:0000313" key="2">
    <source>
        <dbReference type="Proteomes" id="UP000759131"/>
    </source>
</evidence>
<protein>
    <submittedName>
        <fullName evidence="1">Uncharacterized protein</fullName>
    </submittedName>
</protein>
<dbReference type="AlphaFoldDB" id="A0A7R9KEK0"/>
<accession>A0A7R9KEK0</accession>
<keyword evidence="2" id="KW-1185">Reference proteome</keyword>
<organism evidence="1">
    <name type="scientific">Medioppia subpectinata</name>
    <dbReference type="NCBI Taxonomy" id="1979941"/>
    <lineage>
        <taxon>Eukaryota</taxon>
        <taxon>Metazoa</taxon>
        <taxon>Ecdysozoa</taxon>
        <taxon>Arthropoda</taxon>
        <taxon>Chelicerata</taxon>
        <taxon>Arachnida</taxon>
        <taxon>Acari</taxon>
        <taxon>Acariformes</taxon>
        <taxon>Sarcoptiformes</taxon>
        <taxon>Oribatida</taxon>
        <taxon>Brachypylina</taxon>
        <taxon>Oppioidea</taxon>
        <taxon>Oppiidae</taxon>
        <taxon>Medioppia</taxon>
    </lineage>
</organism>
<dbReference type="EMBL" id="OC855187">
    <property type="protein sequence ID" value="CAD7621441.1"/>
    <property type="molecule type" value="Genomic_DNA"/>
</dbReference>
<reference evidence="1" key="1">
    <citation type="submission" date="2020-11" db="EMBL/GenBank/DDBJ databases">
        <authorList>
            <person name="Tran Van P."/>
        </authorList>
    </citation>
    <scope>NUCLEOTIDE SEQUENCE</scope>
</reference>
<proteinExistence type="predicted"/>
<dbReference type="Proteomes" id="UP000759131">
    <property type="component" value="Unassembled WGS sequence"/>
</dbReference>
<gene>
    <name evidence="1" type="ORF">OSB1V03_LOCUS1912</name>
</gene>
<sequence>MCHACNLYSWARRAVLQSTYDSEHTDQEFGIKSDENIIHVLNTFSTMDLSESAIEMPVQSMCLCCPLNKLVDKKPAIWHHKLYVQLPSSPLRAHFLCHSLPFPLPFHTSNVIARKNCVFVFRKQKLSQFHSNYTREIAIHLPSGYVVNRQQLKRSQSLRSRPKKLPIISVSCQLCKQTILDKGSLCRARVVYKT</sequence>
<dbReference type="EMBL" id="CAJPIZ010000612">
    <property type="protein sequence ID" value="CAG2101871.1"/>
    <property type="molecule type" value="Genomic_DNA"/>
</dbReference>